<dbReference type="HAMAP" id="MF_02239">
    <property type="entry name" value="HemJ"/>
    <property type="match status" value="1"/>
</dbReference>
<keyword evidence="16" id="KW-1185">Reference proteome</keyword>
<organism evidence="15 16">
    <name type="scientific">Pandoraea captiosa</name>
    <dbReference type="NCBI Taxonomy" id="2508302"/>
    <lineage>
        <taxon>Bacteria</taxon>
        <taxon>Pseudomonadati</taxon>
        <taxon>Pseudomonadota</taxon>
        <taxon>Betaproteobacteria</taxon>
        <taxon>Burkholderiales</taxon>
        <taxon>Burkholderiaceae</taxon>
        <taxon>Pandoraea</taxon>
    </lineage>
</organism>
<evidence type="ECO:0000256" key="4">
    <source>
        <dbReference type="ARBA" id="ARBA00017504"/>
    </source>
</evidence>
<feature type="transmembrane region" description="Helical" evidence="14">
    <location>
        <begin position="101"/>
        <end position="125"/>
    </location>
</feature>
<accession>A0A5E4ZZM5</accession>
<keyword evidence="12 14" id="KW-0472">Membrane</keyword>
<dbReference type="UniPathway" id="UPA00251">
    <property type="reaction ID" value="UER00324"/>
</dbReference>
<keyword evidence="8 14" id="KW-0479">Metal-binding</keyword>
<dbReference type="EMBL" id="CABPSQ010000002">
    <property type="protein sequence ID" value="VVE65683.1"/>
    <property type="molecule type" value="Genomic_DNA"/>
</dbReference>
<evidence type="ECO:0000256" key="3">
    <source>
        <dbReference type="ARBA" id="ARBA00006501"/>
    </source>
</evidence>
<evidence type="ECO:0000256" key="7">
    <source>
        <dbReference type="ARBA" id="ARBA00022692"/>
    </source>
</evidence>
<evidence type="ECO:0000256" key="14">
    <source>
        <dbReference type="HAMAP-Rule" id="MF_02239"/>
    </source>
</evidence>
<feature type="transmembrane region" description="Helical" evidence="14">
    <location>
        <begin position="131"/>
        <end position="149"/>
    </location>
</feature>
<dbReference type="GO" id="GO:0046872">
    <property type="term" value="F:metal ion binding"/>
    <property type="evidence" value="ECO:0007669"/>
    <property type="project" value="UniProtKB-KW"/>
</dbReference>
<evidence type="ECO:0000256" key="8">
    <source>
        <dbReference type="ARBA" id="ARBA00022723"/>
    </source>
</evidence>
<feature type="binding site" description="axial binding residue" evidence="14">
    <location>
        <position position="135"/>
    </location>
    <ligand>
        <name>heme</name>
        <dbReference type="ChEBI" id="CHEBI:30413"/>
    </ligand>
    <ligandPart>
        <name>Fe</name>
        <dbReference type="ChEBI" id="CHEBI:18248"/>
    </ligandPart>
</feature>
<keyword evidence="6 14" id="KW-0349">Heme</keyword>
<keyword evidence="7 14" id="KW-0812">Transmembrane</keyword>
<feature type="transmembrane region" description="Helical" evidence="14">
    <location>
        <begin position="55"/>
        <end position="80"/>
    </location>
</feature>
<evidence type="ECO:0000256" key="9">
    <source>
        <dbReference type="ARBA" id="ARBA00022989"/>
    </source>
</evidence>
<feature type="binding site" description="axial binding residue" evidence="14">
    <location>
        <position position="61"/>
    </location>
    <ligand>
        <name>heme</name>
        <dbReference type="ChEBI" id="CHEBI:30413"/>
    </ligand>
    <ligandPart>
        <name>Fe</name>
        <dbReference type="ChEBI" id="CHEBI:18248"/>
    </ligandPart>
</feature>
<dbReference type="GO" id="GO:0070818">
    <property type="term" value="F:protoporphyrinogen oxidase activity"/>
    <property type="evidence" value="ECO:0007669"/>
    <property type="project" value="UniProtKB-UniRule"/>
</dbReference>
<comment type="cofactor">
    <cofactor evidence="14">
        <name>heme b</name>
        <dbReference type="ChEBI" id="CHEBI:60344"/>
    </cofactor>
    <text evidence="14">Binds 1 heme b (iron(II)-protoporphyrin IX) group per subunit.</text>
</comment>
<evidence type="ECO:0000313" key="15">
    <source>
        <dbReference type="EMBL" id="VVE65683.1"/>
    </source>
</evidence>
<comment type="catalytic activity">
    <reaction evidence="13 14">
        <text>protoporphyrinogen IX + 3 A = protoporphyrin IX + 3 AH2</text>
        <dbReference type="Rhea" id="RHEA:62000"/>
        <dbReference type="ChEBI" id="CHEBI:13193"/>
        <dbReference type="ChEBI" id="CHEBI:17499"/>
        <dbReference type="ChEBI" id="CHEBI:57306"/>
        <dbReference type="ChEBI" id="CHEBI:57307"/>
    </reaction>
</comment>
<feature type="transmembrane region" description="Helical" evidence="14">
    <location>
        <begin position="170"/>
        <end position="188"/>
    </location>
</feature>
<evidence type="ECO:0000256" key="12">
    <source>
        <dbReference type="ARBA" id="ARBA00023136"/>
    </source>
</evidence>
<proteinExistence type="inferred from homology"/>
<evidence type="ECO:0000256" key="2">
    <source>
        <dbReference type="ARBA" id="ARBA00005073"/>
    </source>
</evidence>
<evidence type="ECO:0000256" key="6">
    <source>
        <dbReference type="ARBA" id="ARBA00022617"/>
    </source>
</evidence>
<keyword evidence="11 14" id="KW-0408">Iron</keyword>
<dbReference type="Proteomes" id="UP000414136">
    <property type="component" value="Unassembled WGS sequence"/>
</dbReference>
<evidence type="ECO:0000256" key="11">
    <source>
        <dbReference type="ARBA" id="ARBA00023004"/>
    </source>
</evidence>
<protein>
    <recommendedName>
        <fullName evidence="4 14">Protoporphyrinogen IX oxidase</fullName>
        <shortName evidence="14">PPO</shortName>
        <ecNumber evidence="14">1.3.99.-</ecNumber>
    </recommendedName>
</protein>
<sequence>MARILSHPRRVASICRRPVAPAGDALRIARQRIVVHCLLFKIFDGLRSGRPSPMLWIKALHIVFVASWFAGLFYLPRIFVNLAMESDPAATQRLLLMARKLYRFMTILAVPALAFGLILWLYYGIGRHGGWLHAKLLIVVLLIGYHHACGSLLRKFENGRNTRSHRWYRYFNEIPVLGLLGAVILAVVKPF</sequence>
<evidence type="ECO:0000256" key="1">
    <source>
        <dbReference type="ARBA" id="ARBA00004651"/>
    </source>
</evidence>
<comment type="pathway">
    <text evidence="2 14">Porphyrin-containing compound metabolism; protoporphyrin-IX biosynthesis; protoporphyrin-IX from protoporphyrinogen-IX: step 1/1.</text>
</comment>
<evidence type="ECO:0000256" key="10">
    <source>
        <dbReference type="ARBA" id="ARBA00023002"/>
    </source>
</evidence>
<dbReference type="AlphaFoldDB" id="A0A5E4ZZM5"/>
<dbReference type="GO" id="GO:0006782">
    <property type="term" value="P:protoporphyrinogen IX biosynthetic process"/>
    <property type="evidence" value="ECO:0007669"/>
    <property type="project" value="UniProtKB-UniRule"/>
</dbReference>
<dbReference type="GO" id="GO:0005886">
    <property type="term" value="C:plasma membrane"/>
    <property type="evidence" value="ECO:0007669"/>
    <property type="project" value="UniProtKB-SubCell"/>
</dbReference>
<dbReference type="InterPro" id="IPR005265">
    <property type="entry name" value="HemJ-like"/>
</dbReference>
<dbReference type="Pfam" id="PF03653">
    <property type="entry name" value="UPF0093"/>
    <property type="match status" value="1"/>
</dbReference>
<comment type="similarity">
    <text evidence="3 14">Belongs to the HemJ family.</text>
</comment>
<evidence type="ECO:0000256" key="13">
    <source>
        <dbReference type="ARBA" id="ARBA00048390"/>
    </source>
</evidence>
<dbReference type="PANTHER" id="PTHR40255">
    <property type="entry name" value="UPF0093 MEMBRANE PROTEIN SLR1790"/>
    <property type="match status" value="1"/>
</dbReference>
<comment type="subcellular location">
    <subcellularLocation>
        <location evidence="1 14">Cell membrane</location>
        <topology evidence="1 14">Multi-pass membrane protein</topology>
    </subcellularLocation>
</comment>
<keyword evidence="9 14" id="KW-1133">Transmembrane helix</keyword>
<reference evidence="15 16" key="1">
    <citation type="submission" date="2019-08" db="EMBL/GenBank/DDBJ databases">
        <authorList>
            <person name="Peeters C."/>
        </authorList>
    </citation>
    <scope>NUCLEOTIDE SEQUENCE [LARGE SCALE GENOMIC DNA]</scope>
    <source>
        <strain evidence="15 16">LMG 31118</strain>
    </source>
</reference>
<comment type="subunit">
    <text evidence="14">Homodimer.</text>
</comment>
<dbReference type="PANTHER" id="PTHR40255:SF1">
    <property type="entry name" value="PROTOPORPHYRINOGEN IX OXIDASE"/>
    <property type="match status" value="1"/>
</dbReference>
<evidence type="ECO:0000313" key="16">
    <source>
        <dbReference type="Proteomes" id="UP000414136"/>
    </source>
</evidence>
<comment type="function">
    <text evidence="14">Catalyzes the oxidation of protoporphyrinogen IX to protoporphyrin IX.</text>
</comment>
<name>A0A5E4ZZM5_9BURK</name>
<dbReference type="EC" id="1.3.99.-" evidence="14"/>
<keyword evidence="5 14" id="KW-1003">Cell membrane</keyword>
<keyword evidence="10 14" id="KW-0560">Oxidoreductase</keyword>
<evidence type="ECO:0000256" key="5">
    <source>
        <dbReference type="ARBA" id="ARBA00022475"/>
    </source>
</evidence>
<gene>
    <name evidence="15" type="ORF">PCA31118_02103</name>
</gene>